<dbReference type="InterPro" id="IPR028978">
    <property type="entry name" value="Chorismate_lyase_/UTRA_dom_sf"/>
</dbReference>
<dbReference type="InterPro" id="IPR050679">
    <property type="entry name" value="Bact_HTH_transcr_reg"/>
</dbReference>
<keyword evidence="2" id="KW-0238">DNA-binding</keyword>
<name>A0A7W1WNB0_9BACL</name>
<accession>A0A7W1WNB0</accession>
<evidence type="ECO:0000259" key="4">
    <source>
        <dbReference type="PROSITE" id="PS50949"/>
    </source>
</evidence>
<dbReference type="GO" id="GO:0045892">
    <property type="term" value="P:negative regulation of DNA-templated transcription"/>
    <property type="evidence" value="ECO:0007669"/>
    <property type="project" value="TreeGrafter"/>
</dbReference>
<comment type="caution">
    <text evidence="5">The sequence shown here is derived from an EMBL/GenBank/DDBJ whole genome shotgun (WGS) entry which is preliminary data.</text>
</comment>
<dbReference type="RefSeq" id="WP_181750097.1">
    <property type="nucleotide sequence ID" value="NZ_JACEIQ010000001.1"/>
</dbReference>
<organism evidence="5 6">
    <name type="scientific">Paenactinomyces guangxiensis</name>
    <dbReference type="NCBI Taxonomy" id="1490290"/>
    <lineage>
        <taxon>Bacteria</taxon>
        <taxon>Bacillati</taxon>
        <taxon>Bacillota</taxon>
        <taxon>Bacilli</taxon>
        <taxon>Bacillales</taxon>
        <taxon>Thermoactinomycetaceae</taxon>
        <taxon>Paenactinomyces</taxon>
    </lineage>
</organism>
<dbReference type="Pfam" id="PF00392">
    <property type="entry name" value="GntR"/>
    <property type="match status" value="1"/>
</dbReference>
<dbReference type="SUPFAM" id="SSF64288">
    <property type="entry name" value="Chorismate lyase-like"/>
    <property type="match status" value="1"/>
</dbReference>
<keyword evidence="3" id="KW-0804">Transcription</keyword>
<sequence length="246" mass="28507">MRKVNKNSPLPLYYQLKEILREMIDNEELKPGDAAPPERELCEIHGISRMTARKAVTALVNEGVLYREQGKGTFVAEPKPQHQLNQLRGFTDEMMEKGLVVQTKILSFKVLEATVALKKRLKMLPHQNKVLEIQRLRIIDGLPFALETVWLNHTKVPDLTKNDLEGGSLYNVLKEKYNRVPCYATQTIEPVKLDEYESQLLQMPDESLALLFRRTTYTKNEEIMEYTKCIYRTDTHKYEVLLKADG</sequence>
<dbReference type="GO" id="GO:0003700">
    <property type="term" value="F:DNA-binding transcription factor activity"/>
    <property type="evidence" value="ECO:0007669"/>
    <property type="project" value="InterPro"/>
</dbReference>
<dbReference type="PANTHER" id="PTHR44846:SF1">
    <property type="entry name" value="MANNOSYL-D-GLYCERATE TRANSPORT_METABOLISM SYSTEM REPRESSOR MNGR-RELATED"/>
    <property type="match status" value="1"/>
</dbReference>
<evidence type="ECO:0000313" key="6">
    <source>
        <dbReference type="Proteomes" id="UP000535491"/>
    </source>
</evidence>
<evidence type="ECO:0000256" key="3">
    <source>
        <dbReference type="ARBA" id="ARBA00023163"/>
    </source>
</evidence>
<dbReference type="InterPro" id="IPR000524">
    <property type="entry name" value="Tscrpt_reg_HTH_GntR"/>
</dbReference>
<evidence type="ECO:0000256" key="2">
    <source>
        <dbReference type="ARBA" id="ARBA00023125"/>
    </source>
</evidence>
<gene>
    <name evidence="5" type="ORF">H1191_00890</name>
</gene>
<evidence type="ECO:0000256" key="1">
    <source>
        <dbReference type="ARBA" id="ARBA00023015"/>
    </source>
</evidence>
<dbReference type="InterPro" id="IPR011663">
    <property type="entry name" value="UTRA"/>
</dbReference>
<reference evidence="5 6" key="1">
    <citation type="submission" date="2020-07" db="EMBL/GenBank/DDBJ databases">
        <authorList>
            <person name="Feng H."/>
        </authorList>
    </citation>
    <scope>NUCLEOTIDE SEQUENCE [LARGE SCALE GENOMIC DNA]</scope>
    <source>
        <strain evidence="6">s-10</strain>
    </source>
</reference>
<dbReference type="PANTHER" id="PTHR44846">
    <property type="entry name" value="MANNOSYL-D-GLYCERATE TRANSPORT/METABOLISM SYSTEM REPRESSOR MNGR-RELATED"/>
    <property type="match status" value="1"/>
</dbReference>
<evidence type="ECO:0000313" key="5">
    <source>
        <dbReference type="EMBL" id="MBA4492869.1"/>
    </source>
</evidence>
<dbReference type="FunFam" id="1.10.10.10:FF:000079">
    <property type="entry name" value="GntR family transcriptional regulator"/>
    <property type="match status" value="1"/>
</dbReference>
<dbReference type="InterPro" id="IPR036388">
    <property type="entry name" value="WH-like_DNA-bd_sf"/>
</dbReference>
<dbReference type="SMART" id="SM00866">
    <property type="entry name" value="UTRA"/>
    <property type="match status" value="1"/>
</dbReference>
<dbReference type="Proteomes" id="UP000535491">
    <property type="component" value="Unassembled WGS sequence"/>
</dbReference>
<dbReference type="PROSITE" id="PS50949">
    <property type="entry name" value="HTH_GNTR"/>
    <property type="match status" value="1"/>
</dbReference>
<feature type="domain" description="HTH gntR-type" evidence="4">
    <location>
        <begin position="10"/>
        <end position="78"/>
    </location>
</feature>
<dbReference type="Pfam" id="PF07702">
    <property type="entry name" value="UTRA"/>
    <property type="match status" value="1"/>
</dbReference>
<proteinExistence type="predicted"/>
<dbReference type="PRINTS" id="PR00035">
    <property type="entry name" value="HTHGNTR"/>
</dbReference>
<protein>
    <submittedName>
        <fullName evidence="5">GntR family transcriptional regulator</fullName>
    </submittedName>
</protein>
<dbReference type="SMART" id="SM00345">
    <property type="entry name" value="HTH_GNTR"/>
    <property type="match status" value="1"/>
</dbReference>
<keyword evidence="1" id="KW-0805">Transcription regulation</keyword>
<dbReference type="EMBL" id="JACEIQ010000001">
    <property type="protein sequence ID" value="MBA4492869.1"/>
    <property type="molecule type" value="Genomic_DNA"/>
</dbReference>
<dbReference type="Gene3D" id="1.10.10.10">
    <property type="entry name" value="Winged helix-like DNA-binding domain superfamily/Winged helix DNA-binding domain"/>
    <property type="match status" value="1"/>
</dbReference>
<dbReference type="SUPFAM" id="SSF46785">
    <property type="entry name" value="Winged helix' DNA-binding domain"/>
    <property type="match status" value="1"/>
</dbReference>
<dbReference type="InterPro" id="IPR036390">
    <property type="entry name" value="WH_DNA-bd_sf"/>
</dbReference>
<dbReference type="GO" id="GO:0003677">
    <property type="term" value="F:DNA binding"/>
    <property type="evidence" value="ECO:0007669"/>
    <property type="project" value="UniProtKB-KW"/>
</dbReference>
<dbReference type="CDD" id="cd07377">
    <property type="entry name" value="WHTH_GntR"/>
    <property type="match status" value="1"/>
</dbReference>
<keyword evidence="6" id="KW-1185">Reference proteome</keyword>
<dbReference type="AlphaFoldDB" id="A0A7W1WNB0"/>
<dbReference type="Gene3D" id="3.40.1410.10">
    <property type="entry name" value="Chorismate lyase-like"/>
    <property type="match status" value="1"/>
</dbReference>